<proteinExistence type="inferred from homology"/>
<comment type="subcellular location">
    <subcellularLocation>
        <location evidence="7">Cell outer membrane</location>
        <topology evidence="7">Lipid-anchor</topology>
        <orientation evidence="7">Periplasmic side</orientation>
    </subcellularLocation>
    <subcellularLocation>
        <location evidence="7">Secreted</location>
        <location evidence="7">Cell wall</location>
        <topology evidence="7">Peptidoglycan-anchor</topology>
    </subcellularLocation>
    <text evidence="7">Attached via its lipidated N-terminus to the inner leaflet of the outer membrane. Attached to the peptidoglycan network (PGN) via its C-terminus.</text>
</comment>
<feature type="repeat" evidence="7">
    <location>
        <begin position="34"/>
        <end position="44"/>
    </location>
</feature>
<dbReference type="STRING" id="80854.MVIS_2175"/>
<evidence type="ECO:0000313" key="14">
    <source>
        <dbReference type="Proteomes" id="UP000182660"/>
    </source>
</evidence>
<evidence type="ECO:0000256" key="4">
    <source>
        <dbReference type="ARBA" id="ARBA00023139"/>
    </source>
</evidence>
<reference evidence="13 15" key="2">
    <citation type="submission" date="2016-11" db="EMBL/GenBank/DDBJ databases">
        <authorList>
            <person name="Jaros S."/>
            <person name="Januszkiewicz K."/>
            <person name="Wedrychowicz H."/>
        </authorList>
    </citation>
    <scope>NUCLEOTIDE SEQUENCE [LARGE SCALE GENOMIC DNA]</scope>
    <source>
        <strain evidence="13">NVI 5450</strain>
    </source>
</reference>
<dbReference type="HAMAP" id="MF_00843">
    <property type="entry name" value="Lpp"/>
    <property type="match status" value="1"/>
</dbReference>
<dbReference type="EMBL" id="FPLJ01000081">
    <property type="protein sequence ID" value="SGY99058.1"/>
    <property type="molecule type" value="Genomic_DNA"/>
</dbReference>
<feature type="signal peptide" evidence="10">
    <location>
        <begin position="1"/>
        <end position="23"/>
    </location>
</feature>
<dbReference type="PANTHER" id="PTHR38763">
    <property type="entry name" value="MAJOR OUTER MEMBRANE PROLIPOPROTEIN LPP"/>
    <property type="match status" value="1"/>
</dbReference>
<dbReference type="OrthoDB" id="5593828at2"/>
<evidence type="ECO:0000259" key="11">
    <source>
        <dbReference type="Pfam" id="PF04728"/>
    </source>
</evidence>
<dbReference type="InterPro" id="IPR016367">
    <property type="entry name" value="MOM_Lpp"/>
</dbReference>
<evidence type="ECO:0000313" key="12">
    <source>
        <dbReference type="EMBL" id="SGY99058.1"/>
    </source>
</evidence>
<dbReference type="NCBIfam" id="NF040598">
    <property type="entry name" value="Ala_zip_lipo"/>
    <property type="match status" value="1"/>
</dbReference>
<evidence type="ECO:0000256" key="3">
    <source>
        <dbReference type="ARBA" id="ARBA00023136"/>
    </source>
</evidence>
<dbReference type="InterPro" id="IPR006817">
    <property type="entry name" value="Lipoprotein_leucine-zipper_dom"/>
</dbReference>
<keyword evidence="7" id="KW-0964">Secreted</keyword>
<evidence type="ECO:0000256" key="10">
    <source>
        <dbReference type="SAM" id="SignalP"/>
    </source>
</evidence>
<protein>
    <recommendedName>
        <fullName evidence="7">Major outer membrane lipoprotein Lpp</fullName>
    </recommendedName>
</protein>
<evidence type="ECO:0000256" key="8">
    <source>
        <dbReference type="PIRSR" id="PIRSR002855-1"/>
    </source>
</evidence>
<evidence type="ECO:0000256" key="7">
    <source>
        <dbReference type="HAMAP-Rule" id="MF_00843"/>
    </source>
</evidence>
<keyword evidence="2 7" id="KW-0572">Peptidoglycan-anchor</keyword>
<feature type="coiled-coil region" evidence="7">
    <location>
        <begin position="30"/>
        <end position="85"/>
    </location>
</feature>
<dbReference type="EMBL" id="FPLD01000136">
    <property type="protein sequence ID" value="SGZ19049.1"/>
    <property type="molecule type" value="Genomic_DNA"/>
</dbReference>
<evidence type="ECO:0000256" key="1">
    <source>
        <dbReference type="ARBA" id="ARBA00022729"/>
    </source>
</evidence>
<evidence type="ECO:0000313" key="13">
    <source>
        <dbReference type="EMBL" id="SGZ19049.1"/>
    </source>
</evidence>
<dbReference type="Proteomes" id="UP000183794">
    <property type="component" value="Unassembled WGS sequence"/>
</dbReference>
<comment type="similarity">
    <text evidence="7">Belongs to the Lpp family.</text>
</comment>
<evidence type="ECO:0000256" key="5">
    <source>
        <dbReference type="ARBA" id="ARBA00023237"/>
    </source>
</evidence>
<name>A0A090IDP0_9GAMM</name>
<dbReference type="KEGG" id="mvs:MVIS_2175"/>
<dbReference type="GeneID" id="61297577"/>
<keyword evidence="14" id="KW-1185">Reference proteome</keyword>
<dbReference type="PIRSF" id="PIRSF002855">
    <property type="entry name" value="Murein-lipoprotein"/>
    <property type="match status" value="1"/>
</dbReference>
<comment type="caution">
    <text evidence="7">Lacks conserved residue(s) required for the propagation of feature annotation.</text>
</comment>
<feature type="lipid moiety-binding region" description="S-diacylglycerol cysteine" evidence="7 9">
    <location>
        <position position="20"/>
    </location>
</feature>
<dbReference type="GO" id="GO:0008289">
    <property type="term" value="F:lipid binding"/>
    <property type="evidence" value="ECO:0007669"/>
    <property type="project" value="UniProtKB-UniRule"/>
</dbReference>
<dbReference type="PROSITE" id="PS51257">
    <property type="entry name" value="PROKAR_LIPOPROTEIN"/>
    <property type="match status" value="1"/>
</dbReference>
<keyword evidence="4 7" id="KW-0564">Palmitate</keyword>
<dbReference type="Proteomes" id="UP000182660">
    <property type="component" value="Unassembled WGS sequence"/>
</dbReference>
<evidence type="ECO:0000256" key="2">
    <source>
        <dbReference type="ARBA" id="ARBA00023088"/>
    </source>
</evidence>
<dbReference type="PANTHER" id="PTHR38763:SF1">
    <property type="entry name" value="MAJOR OUTER MEMBRANE LIPOPROTEIN LPP"/>
    <property type="match status" value="1"/>
</dbReference>
<keyword evidence="3 7" id="KW-0472">Membrane</keyword>
<gene>
    <name evidence="7" type="primary">lpp</name>
    <name evidence="12" type="ORF">MT2528_3770</name>
    <name evidence="13" type="ORF">NVI5450_4720</name>
</gene>
<keyword evidence="7" id="KW-0677">Repeat</keyword>
<reference evidence="12 14" key="1">
    <citation type="submission" date="2016-11" db="EMBL/GenBank/DDBJ databases">
        <authorList>
            <person name="Klemetsen T."/>
        </authorList>
    </citation>
    <scope>NUCLEOTIDE SEQUENCE [LARGE SCALE GENOMIC DNA]</scope>
    <source>
        <strain evidence="12">MT 2528</strain>
    </source>
</reference>
<dbReference type="GO" id="GO:0030258">
    <property type="term" value="P:lipid modification"/>
    <property type="evidence" value="ECO:0007669"/>
    <property type="project" value="UniProtKB-UniRule"/>
</dbReference>
<dbReference type="GO" id="GO:0009279">
    <property type="term" value="C:cell outer membrane"/>
    <property type="evidence" value="ECO:0007669"/>
    <property type="project" value="UniProtKB-SubCell"/>
</dbReference>
<evidence type="ECO:0000313" key="15">
    <source>
        <dbReference type="Proteomes" id="UP000183794"/>
    </source>
</evidence>
<evidence type="ECO:0000256" key="9">
    <source>
        <dbReference type="PIRSR" id="PIRSR002855-2"/>
    </source>
</evidence>
<dbReference type="PATRIC" id="fig|80854.5.peg.2323"/>
<accession>A0A090IDP0</accession>
<keyword evidence="7" id="KW-0175">Coiled coil</keyword>
<feature type="lipid moiety-binding region" description="N-palmitoyl cysteine" evidence="7 9">
    <location>
        <position position="20"/>
    </location>
</feature>
<dbReference type="RefSeq" id="WP_045110386.1">
    <property type="nucleotide sequence ID" value="NZ_CAWQZC010000057.1"/>
</dbReference>
<dbReference type="HOGENOM" id="CLU_166934_1_1_6"/>
<dbReference type="GO" id="GO:0042834">
    <property type="term" value="F:peptidoglycan binding"/>
    <property type="evidence" value="ECO:0007669"/>
    <property type="project" value="UniProtKB-UniRule"/>
</dbReference>
<comment type="function">
    <text evidence="7">A highly abundant outer membrane lipoprotein that controls the distance between the inner and outer membranes. The only protein known to be covalently linked to the peptidoglycan network (PGN). Also non-covalently binds the PGN. The link between the cell outer membrane and PGN contributes to maintenance of the structural and functional integrity of the cell envelope, and maintains the correct distance between the PGN and the outer membrane.</text>
</comment>
<keyword evidence="1 10" id="KW-0732">Signal</keyword>
<comment type="subunit">
    <text evidence="7">Homotrimer.</text>
</comment>
<dbReference type="Gene3D" id="1.20.5.190">
    <property type="match status" value="1"/>
</dbReference>
<keyword evidence="5 7" id="KW-0998">Cell outer membrane</keyword>
<keyword evidence="7" id="KW-0134">Cell wall</keyword>
<dbReference type="AlphaFoldDB" id="A0A090IDP0"/>
<sequence length="88" mass="8999">MNSKLLIAGLIVSSALIGGCANNADLQNSVGSLTSQVSKLTSQVKMLESEQGSMKSGIGSNAAAAQQALEEAQRANSRIDNIAASYSK</sequence>
<feature type="chain" id="PRO_5015029816" description="Major outer membrane lipoprotein Lpp" evidence="10">
    <location>
        <begin position="24"/>
        <end position="88"/>
    </location>
</feature>
<feature type="domain" description="Lipoprotein leucine-zipper" evidence="11">
    <location>
        <begin position="37"/>
        <end position="88"/>
    </location>
</feature>
<organism evidence="13 15">
    <name type="scientific">Moritella viscosa</name>
    <dbReference type="NCBI Taxonomy" id="80854"/>
    <lineage>
        <taxon>Bacteria</taxon>
        <taxon>Pseudomonadati</taxon>
        <taxon>Pseudomonadota</taxon>
        <taxon>Gammaproteobacteria</taxon>
        <taxon>Alteromonadales</taxon>
        <taxon>Moritellaceae</taxon>
        <taxon>Moritella</taxon>
    </lineage>
</organism>
<dbReference type="GO" id="GO:0043580">
    <property type="term" value="P:periplasmic space organization"/>
    <property type="evidence" value="ECO:0007669"/>
    <property type="project" value="UniProtKB-UniRule"/>
</dbReference>
<evidence type="ECO:0000256" key="6">
    <source>
        <dbReference type="ARBA" id="ARBA00023288"/>
    </source>
</evidence>
<keyword evidence="6 7" id="KW-0449">Lipoprotein</keyword>
<dbReference type="SUPFAM" id="SSF58042">
    <property type="entry name" value="Outer membrane lipoprotein"/>
    <property type="match status" value="1"/>
</dbReference>
<feature type="modified residue" description="N6-murein peptidoglycan lysine" evidence="7 8">
    <location>
        <position position="88"/>
    </location>
</feature>
<dbReference type="Pfam" id="PF04728">
    <property type="entry name" value="LPP"/>
    <property type="match status" value="1"/>
</dbReference>